<feature type="compositionally biased region" description="Basic and acidic residues" evidence="1">
    <location>
        <begin position="114"/>
        <end position="123"/>
    </location>
</feature>
<name>A0A9Q8LEW5_PASFU</name>
<dbReference type="RefSeq" id="XP_047760502.1">
    <property type="nucleotide sequence ID" value="XM_047904296.1"/>
</dbReference>
<organism evidence="2 3">
    <name type="scientific">Passalora fulva</name>
    <name type="common">Tomato leaf mold</name>
    <name type="synonym">Cladosporium fulvum</name>
    <dbReference type="NCBI Taxonomy" id="5499"/>
    <lineage>
        <taxon>Eukaryota</taxon>
        <taxon>Fungi</taxon>
        <taxon>Dikarya</taxon>
        <taxon>Ascomycota</taxon>
        <taxon>Pezizomycotina</taxon>
        <taxon>Dothideomycetes</taxon>
        <taxon>Dothideomycetidae</taxon>
        <taxon>Mycosphaerellales</taxon>
        <taxon>Mycosphaerellaceae</taxon>
        <taxon>Fulvia</taxon>
    </lineage>
</organism>
<dbReference type="KEGG" id="ffu:CLAFUR5_05148"/>
<dbReference type="OrthoDB" id="10534576at2759"/>
<sequence length="138" mass="15432">MFKSVNYTAPQCENKELPAAPNNTAQVIQYLQQSQLGLSVVSRDLWENSKDLKTDLCNSFRPYRVVAYYSKKGYFENMTDIYPDAKQNCPNVKGSSTTNLDINTLPQVVLSGSDEPKTPREDLPPPPFSPQSLSALVQ</sequence>
<reference evidence="2" key="1">
    <citation type="submission" date="2021-12" db="EMBL/GenBank/DDBJ databases">
        <authorList>
            <person name="Zaccaron A."/>
            <person name="Stergiopoulos I."/>
        </authorList>
    </citation>
    <scope>NUCLEOTIDE SEQUENCE</scope>
    <source>
        <strain evidence="2">Race5_Kim</strain>
    </source>
</reference>
<feature type="region of interest" description="Disordered" evidence="1">
    <location>
        <begin position="103"/>
        <end position="138"/>
    </location>
</feature>
<evidence type="ECO:0000256" key="1">
    <source>
        <dbReference type="SAM" id="MobiDB-lite"/>
    </source>
</evidence>
<accession>A0A9Q8LEW5</accession>
<dbReference type="Proteomes" id="UP000756132">
    <property type="component" value="Chromosome 4"/>
</dbReference>
<dbReference type="GeneID" id="71985026"/>
<protein>
    <submittedName>
        <fullName evidence="2">Uncharacterized protein</fullName>
    </submittedName>
</protein>
<evidence type="ECO:0000313" key="2">
    <source>
        <dbReference type="EMBL" id="UJO16136.1"/>
    </source>
</evidence>
<gene>
    <name evidence="2" type="ORF">CLAFUR5_05148</name>
</gene>
<reference evidence="2" key="2">
    <citation type="journal article" date="2022" name="Microb. Genom.">
        <title>A chromosome-scale genome assembly of the tomato pathogen Cladosporium fulvum reveals a compartmentalized genome architecture and the presence of a dispensable chromosome.</title>
        <authorList>
            <person name="Zaccaron A.Z."/>
            <person name="Chen L.H."/>
            <person name="Samaras A."/>
            <person name="Stergiopoulos I."/>
        </authorList>
    </citation>
    <scope>NUCLEOTIDE SEQUENCE</scope>
    <source>
        <strain evidence="2">Race5_Kim</strain>
    </source>
</reference>
<evidence type="ECO:0000313" key="3">
    <source>
        <dbReference type="Proteomes" id="UP000756132"/>
    </source>
</evidence>
<dbReference type="AlphaFoldDB" id="A0A9Q8LEW5"/>
<keyword evidence="3" id="KW-1185">Reference proteome</keyword>
<proteinExistence type="predicted"/>
<dbReference type="EMBL" id="CP090166">
    <property type="protein sequence ID" value="UJO16136.1"/>
    <property type="molecule type" value="Genomic_DNA"/>
</dbReference>